<comment type="caution">
    <text evidence="9">The sequence shown here is derived from an EMBL/GenBank/DDBJ whole genome shotgun (WGS) entry which is preliminary data.</text>
</comment>
<dbReference type="InterPro" id="IPR023404">
    <property type="entry name" value="rSAM_horseshoe"/>
</dbReference>
<dbReference type="InterPro" id="IPR005840">
    <property type="entry name" value="Ribosomal_uS12_MeSTrfase_RimO"/>
</dbReference>
<dbReference type="InterPro" id="IPR058240">
    <property type="entry name" value="rSAM_sf"/>
</dbReference>
<dbReference type="PROSITE" id="PS51918">
    <property type="entry name" value="RADICAL_SAM"/>
    <property type="match status" value="1"/>
</dbReference>
<evidence type="ECO:0000256" key="7">
    <source>
        <dbReference type="ARBA" id="ARBA00023014"/>
    </source>
</evidence>
<evidence type="ECO:0000256" key="3">
    <source>
        <dbReference type="ARBA" id="ARBA00022490"/>
    </source>
</evidence>
<dbReference type="GO" id="GO:0035599">
    <property type="term" value="F:aspartic acid methylthiotransferase activity"/>
    <property type="evidence" value="ECO:0007669"/>
    <property type="project" value="TreeGrafter"/>
</dbReference>
<dbReference type="InterPro" id="IPR020612">
    <property type="entry name" value="Methylthiotransferase_CS"/>
</dbReference>
<dbReference type="NCBIfam" id="TIGR00089">
    <property type="entry name" value="MiaB/RimO family radical SAM methylthiotransferase"/>
    <property type="match status" value="1"/>
</dbReference>
<dbReference type="GO" id="GO:0046872">
    <property type="term" value="F:metal ion binding"/>
    <property type="evidence" value="ECO:0007669"/>
    <property type="project" value="UniProtKB-KW"/>
</dbReference>
<organism evidence="9">
    <name type="scientific">marine sediment metagenome</name>
    <dbReference type="NCBI Taxonomy" id="412755"/>
    <lineage>
        <taxon>unclassified sequences</taxon>
        <taxon>metagenomes</taxon>
        <taxon>ecological metagenomes</taxon>
    </lineage>
</organism>
<name>X1NBN5_9ZZZZ</name>
<dbReference type="GO" id="GO:0006400">
    <property type="term" value="P:tRNA modification"/>
    <property type="evidence" value="ECO:0007669"/>
    <property type="project" value="InterPro"/>
</dbReference>
<dbReference type="CDD" id="cd01335">
    <property type="entry name" value="Radical_SAM"/>
    <property type="match status" value="1"/>
</dbReference>
<dbReference type="PANTHER" id="PTHR43837:SF1">
    <property type="entry name" value="RIBOSOMAL PROTEIN US12 METHYLTHIOTRANSFERASE RIMO"/>
    <property type="match status" value="1"/>
</dbReference>
<keyword evidence="3" id="KW-0963">Cytoplasm</keyword>
<sequence length="261" mass="30927">NHTTPRTVLTPQHYAYIKISEGCQNNCSYCLIPQIRGSYRSRKMEDIIEEVKMLSEKQNLSEIILIGQDTTLYGIDLYGEYKLAELLKKLSLLEYKSLKWIRFLYTHPLHYNDNLIEVIANYPRICPYLDLPLQHISDKILKRMNRPIEKRYIISLIKKLRDKIPNLTLRTTFIVGFPGEADQDFEELLNFVKEFRFERLGAFTFSKEEGTLAYNFTQQIPMRVKKERLEKLMITQQKISKEINRYYQGKEIEVLVDEISS</sequence>
<dbReference type="Gene3D" id="3.80.30.20">
    <property type="entry name" value="tm_1862 like domain"/>
    <property type="match status" value="1"/>
</dbReference>
<dbReference type="InterPro" id="IPR007197">
    <property type="entry name" value="rSAM"/>
</dbReference>
<evidence type="ECO:0000256" key="1">
    <source>
        <dbReference type="ARBA" id="ARBA00001966"/>
    </source>
</evidence>
<protein>
    <recommendedName>
        <fullName evidence="8">Radical SAM core domain-containing protein</fullName>
    </recommendedName>
</protein>
<dbReference type="InterPro" id="IPR005839">
    <property type="entry name" value="Methylthiotransferase"/>
</dbReference>
<dbReference type="FunFam" id="3.80.30.20:FF:000001">
    <property type="entry name" value="tRNA-2-methylthio-N(6)-dimethylallyladenosine synthase 2"/>
    <property type="match status" value="1"/>
</dbReference>
<keyword evidence="4" id="KW-0949">S-adenosyl-L-methionine</keyword>
<feature type="non-terminal residue" evidence="9">
    <location>
        <position position="261"/>
    </location>
</feature>
<dbReference type="AlphaFoldDB" id="X1NBN5"/>
<gene>
    <name evidence="9" type="ORF">S06H3_44663</name>
</gene>
<keyword evidence="6" id="KW-0408">Iron</keyword>
<comment type="cofactor">
    <cofactor evidence="1">
        <name>[4Fe-4S] cluster</name>
        <dbReference type="ChEBI" id="CHEBI:49883"/>
    </cofactor>
</comment>
<evidence type="ECO:0000256" key="4">
    <source>
        <dbReference type="ARBA" id="ARBA00022691"/>
    </source>
</evidence>
<dbReference type="SMART" id="SM00729">
    <property type="entry name" value="Elp3"/>
    <property type="match status" value="1"/>
</dbReference>
<proteinExistence type="predicted"/>
<evidence type="ECO:0000256" key="2">
    <source>
        <dbReference type="ARBA" id="ARBA00022485"/>
    </source>
</evidence>
<dbReference type="InterPro" id="IPR006638">
    <property type="entry name" value="Elp3/MiaA/NifB-like_rSAM"/>
</dbReference>
<dbReference type="PROSITE" id="PS01278">
    <property type="entry name" value="MTTASE_RADICAL"/>
    <property type="match status" value="1"/>
</dbReference>
<evidence type="ECO:0000313" key="9">
    <source>
        <dbReference type="EMBL" id="GAI41437.1"/>
    </source>
</evidence>
<reference evidence="9" key="1">
    <citation type="journal article" date="2014" name="Front. Microbiol.">
        <title>High frequency of phylogenetically diverse reductive dehalogenase-homologous genes in deep subseafloor sedimentary metagenomes.</title>
        <authorList>
            <person name="Kawai M."/>
            <person name="Futagami T."/>
            <person name="Toyoda A."/>
            <person name="Takaki Y."/>
            <person name="Nishi S."/>
            <person name="Hori S."/>
            <person name="Arai W."/>
            <person name="Tsubouchi T."/>
            <person name="Morono Y."/>
            <person name="Uchiyama I."/>
            <person name="Ito T."/>
            <person name="Fujiyama A."/>
            <person name="Inagaki F."/>
            <person name="Takami H."/>
        </authorList>
    </citation>
    <scope>NUCLEOTIDE SEQUENCE</scope>
    <source>
        <strain evidence="9">Expedition CK06-06</strain>
    </source>
</reference>
<dbReference type="GO" id="GO:0005829">
    <property type="term" value="C:cytosol"/>
    <property type="evidence" value="ECO:0007669"/>
    <property type="project" value="TreeGrafter"/>
</dbReference>
<dbReference type="Pfam" id="PF04055">
    <property type="entry name" value="Radical_SAM"/>
    <property type="match status" value="1"/>
</dbReference>
<dbReference type="SFLD" id="SFLDG01082">
    <property type="entry name" value="B12-binding_domain_containing"/>
    <property type="match status" value="1"/>
</dbReference>
<feature type="non-terminal residue" evidence="9">
    <location>
        <position position="1"/>
    </location>
</feature>
<feature type="domain" description="Radical SAM core" evidence="8">
    <location>
        <begin position="9"/>
        <end position="242"/>
    </location>
</feature>
<keyword evidence="5" id="KW-0479">Metal-binding</keyword>
<keyword evidence="2" id="KW-0004">4Fe-4S</keyword>
<evidence type="ECO:0000256" key="6">
    <source>
        <dbReference type="ARBA" id="ARBA00023004"/>
    </source>
</evidence>
<dbReference type="PANTHER" id="PTHR43837">
    <property type="entry name" value="RIBOSOMAL PROTEIN S12 METHYLTHIOTRANSFERASE RIMO"/>
    <property type="match status" value="1"/>
</dbReference>
<evidence type="ECO:0000256" key="5">
    <source>
        <dbReference type="ARBA" id="ARBA00022723"/>
    </source>
</evidence>
<dbReference type="GO" id="GO:0051539">
    <property type="term" value="F:4 iron, 4 sulfur cluster binding"/>
    <property type="evidence" value="ECO:0007669"/>
    <property type="project" value="UniProtKB-KW"/>
</dbReference>
<accession>X1NBN5</accession>
<keyword evidence="7" id="KW-0411">Iron-sulfur</keyword>
<dbReference type="EMBL" id="BARV01027804">
    <property type="protein sequence ID" value="GAI41437.1"/>
    <property type="molecule type" value="Genomic_DNA"/>
</dbReference>
<dbReference type="SUPFAM" id="SSF102114">
    <property type="entry name" value="Radical SAM enzymes"/>
    <property type="match status" value="1"/>
</dbReference>
<dbReference type="SFLD" id="SFLDS00029">
    <property type="entry name" value="Radical_SAM"/>
    <property type="match status" value="1"/>
</dbReference>
<evidence type="ECO:0000259" key="8">
    <source>
        <dbReference type="PROSITE" id="PS51918"/>
    </source>
</evidence>